<name>A0A438F2T0_VITVI</name>
<proteinExistence type="predicted"/>
<dbReference type="InterPro" id="IPR000330">
    <property type="entry name" value="SNF2_N"/>
</dbReference>
<evidence type="ECO:0000256" key="4">
    <source>
        <dbReference type="ARBA" id="ARBA00023242"/>
    </source>
</evidence>
<dbReference type="FunFam" id="2.40.50.40:FF:000032">
    <property type="entry name" value="protein CHROMATIN REMODELING 5 isoform X2"/>
    <property type="match status" value="1"/>
</dbReference>
<dbReference type="SUPFAM" id="SSF52540">
    <property type="entry name" value="P-loop containing nucleoside triphosphate hydrolases"/>
    <property type="match status" value="1"/>
</dbReference>
<comment type="caution">
    <text evidence="6">The sequence shown here is derived from an EMBL/GenBank/DDBJ whole genome shotgun (WGS) entry which is preliminary data.</text>
</comment>
<dbReference type="Pfam" id="PF00385">
    <property type="entry name" value="Chromo"/>
    <property type="match status" value="1"/>
</dbReference>
<evidence type="ECO:0000256" key="2">
    <source>
        <dbReference type="ARBA" id="ARBA00022741"/>
    </source>
</evidence>
<gene>
    <name evidence="6" type="primary">CHR5_3</name>
    <name evidence="6" type="ORF">CK203_080133</name>
</gene>
<sequence>MHLQVERIIAYRIGKEGSGDVMPEYLVKWQGLSYAEATWEKDVDIAFAQDAIDEYKAREAAAAIQGKMVDMQRKKSKELVVEGDSVRAEVLAILAGLRKITSFQEGDISLEHHMDHFKSPIGVGSSDLEESGLVSLQSGYSLTGDVLKSPVIIVMCLAINVSSSSCQNFMSNTSEPLKSLTASTSKNINQLVCMGFESSNLTNLLGNIQTLPWTLLRKLDEQPGWLKGGQLRDYQLEGLNFLVNSWRNDTNVILADEMGLGKTVQSVSMLGFLQNAQQIYGPFLVVVPLSTLSNWAKDSRSGFLT</sequence>
<reference evidence="6 7" key="1">
    <citation type="journal article" date="2018" name="PLoS Genet.">
        <title>Population sequencing reveals clonal diversity and ancestral inbreeding in the grapevine cultivar Chardonnay.</title>
        <authorList>
            <person name="Roach M.J."/>
            <person name="Johnson D.L."/>
            <person name="Bohlmann J."/>
            <person name="van Vuuren H.J."/>
            <person name="Jones S.J."/>
            <person name="Pretorius I.S."/>
            <person name="Schmidt S.A."/>
            <person name="Borneman A.R."/>
        </authorList>
    </citation>
    <scope>NUCLEOTIDE SEQUENCE [LARGE SCALE GENOMIC DNA]</scope>
    <source>
        <strain evidence="7">cv. Chardonnay</strain>
        <tissue evidence="6">Leaf</tissue>
    </source>
</reference>
<evidence type="ECO:0000256" key="1">
    <source>
        <dbReference type="ARBA" id="ARBA00004123"/>
    </source>
</evidence>
<dbReference type="SMART" id="SM00298">
    <property type="entry name" value="CHROMO"/>
    <property type="match status" value="1"/>
</dbReference>
<evidence type="ECO:0000256" key="3">
    <source>
        <dbReference type="ARBA" id="ARBA00022840"/>
    </source>
</evidence>
<dbReference type="Gene3D" id="3.40.50.10810">
    <property type="entry name" value="Tandem AAA-ATPase domain"/>
    <property type="match status" value="1"/>
</dbReference>
<protein>
    <submittedName>
        <fullName evidence="6">Protein chromatin remodeling 5</fullName>
    </submittedName>
</protein>
<dbReference type="PANTHER" id="PTHR45623:SF14">
    <property type="entry name" value="CHROMODOMAIN-HELICASE-DNA-BINDING PROTEIN 1"/>
    <property type="match status" value="1"/>
</dbReference>
<dbReference type="Proteomes" id="UP000288805">
    <property type="component" value="Unassembled WGS sequence"/>
</dbReference>
<evidence type="ECO:0000259" key="5">
    <source>
        <dbReference type="PROSITE" id="PS50013"/>
    </source>
</evidence>
<dbReference type="GO" id="GO:0005524">
    <property type="term" value="F:ATP binding"/>
    <property type="evidence" value="ECO:0007669"/>
    <property type="project" value="UniProtKB-KW"/>
</dbReference>
<dbReference type="Pfam" id="PF00176">
    <property type="entry name" value="SNF2-rel_dom"/>
    <property type="match status" value="1"/>
</dbReference>
<dbReference type="InterPro" id="IPR038718">
    <property type="entry name" value="SNF2-like_sf"/>
</dbReference>
<dbReference type="InterPro" id="IPR023780">
    <property type="entry name" value="Chromo_domain"/>
</dbReference>
<keyword evidence="2" id="KW-0547">Nucleotide-binding</keyword>
<comment type="subcellular location">
    <subcellularLocation>
        <location evidence="1">Nucleus</location>
    </subcellularLocation>
</comment>
<dbReference type="Gene3D" id="2.40.50.40">
    <property type="match status" value="1"/>
</dbReference>
<keyword evidence="4" id="KW-0539">Nucleus</keyword>
<dbReference type="EMBL" id="QGNW01001129">
    <property type="protein sequence ID" value="RVW54271.1"/>
    <property type="molecule type" value="Genomic_DNA"/>
</dbReference>
<dbReference type="AlphaFoldDB" id="A0A438F2T0"/>
<feature type="domain" description="Chromo" evidence="5">
    <location>
        <begin position="3"/>
        <end position="67"/>
    </location>
</feature>
<dbReference type="InterPro" id="IPR000953">
    <property type="entry name" value="Chromo/chromo_shadow_dom"/>
</dbReference>
<dbReference type="CDD" id="cd18659">
    <property type="entry name" value="CD2_tandem"/>
    <property type="match status" value="1"/>
</dbReference>
<organism evidence="6 7">
    <name type="scientific">Vitis vinifera</name>
    <name type="common">Grape</name>
    <dbReference type="NCBI Taxonomy" id="29760"/>
    <lineage>
        <taxon>Eukaryota</taxon>
        <taxon>Viridiplantae</taxon>
        <taxon>Streptophyta</taxon>
        <taxon>Embryophyta</taxon>
        <taxon>Tracheophyta</taxon>
        <taxon>Spermatophyta</taxon>
        <taxon>Magnoliopsida</taxon>
        <taxon>eudicotyledons</taxon>
        <taxon>Gunneridae</taxon>
        <taxon>Pentapetalae</taxon>
        <taxon>rosids</taxon>
        <taxon>Vitales</taxon>
        <taxon>Vitaceae</taxon>
        <taxon>Viteae</taxon>
        <taxon>Vitis</taxon>
    </lineage>
</organism>
<evidence type="ECO:0000313" key="7">
    <source>
        <dbReference type="Proteomes" id="UP000288805"/>
    </source>
</evidence>
<dbReference type="PROSITE" id="PS50013">
    <property type="entry name" value="CHROMO_2"/>
    <property type="match status" value="1"/>
</dbReference>
<dbReference type="GO" id="GO:0005634">
    <property type="term" value="C:nucleus"/>
    <property type="evidence" value="ECO:0007669"/>
    <property type="project" value="UniProtKB-SubCell"/>
</dbReference>
<keyword evidence="3" id="KW-0067">ATP-binding</keyword>
<accession>A0A438F2T0</accession>
<dbReference type="InterPro" id="IPR016197">
    <property type="entry name" value="Chromo-like_dom_sf"/>
</dbReference>
<evidence type="ECO:0000313" key="6">
    <source>
        <dbReference type="EMBL" id="RVW54271.1"/>
    </source>
</evidence>
<dbReference type="PANTHER" id="PTHR45623">
    <property type="entry name" value="CHROMODOMAIN-HELICASE-DNA-BINDING PROTEIN 3-RELATED-RELATED"/>
    <property type="match status" value="1"/>
</dbReference>
<dbReference type="SUPFAM" id="SSF54160">
    <property type="entry name" value="Chromo domain-like"/>
    <property type="match status" value="1"/>
</dbReference>
<dbReference type="InterPro" id="IPR027417">
    <property type="entry name" value="P-loop_NTPase"/>
</dbReference>